<evidence type="ECO:0000259" key="1">
    <source>
        <dbReference type="PROSITE" id="PS50994"/>
    </source>
</evidence>
<dbReference type="InterPro" id="IPR001584">
    <property type="entry name" value="Integrase_cat-core"/>
</dbReference>
<sequence length="252" mass="29611">TDYFTRWITATALPDCSAQTTAPALFNNYIYQYGVPLAILSDQGTHFKNQLMESIAKLIGYNHIFSSIYHPESNEMIERFNATFVPQIVKLQDLENNNYDEFLSPVIFAYDIGIHAATNYSPFQLQFDRKPRLSTNEPSSSFTFNKPNDYYVQLKNNLLIIQQHARDNITRRQRQYKVNYDKQRPDSHYEVNDLVLIKIHEIKKKLEPKYSITPKIIIRKQHPIDWVKDEKTQIESRVHVNDIRPILTLKST</sequence>
<comment type="caution">
    <text evidence="2">The sequence shown here is derived from an EMBL/GenBank/DDBJ whole genome shotgun (WGS) entry which is preliminary data.</text>
</comment>
<dbReference type="Gene3D" id="3.30.420.10">
    <property type="entry name" value="Ribonuclease H-like superfamily/Ribonuclease H"/>
    <property type="match status" value="1"/>
</dbReference>
<protein>
    <recommendedName>
        <fullName evidence="1">Integrase catalytic domain-containing protein</fullName>
    </recommendedName>
</protein>
<evidence type="ECO:0000313" key="3">
    <source>
        <dbReference type="Proteomes" id="UP000663823"/>
    </source>
</evidence>
<dbReference type="GO" id="GO:0003676">
    <property type="term" value="F:nucleic acid binding"/>
    <property type="evidence" value="ECO:0007669"/>
    <property type="project" value="InterPro"/>
</dbReference>
<dbReference type="GO" id="GO:0015074">
    <property type="term" value="P:DNA integration"/>
    <property type="evidence" value="ECO:0007669"/>
    <property type="project" value="InterPro"/>
</dbReference>
<name>A0A820D7N4_9BILA</name>
<reference evidence="2" key="1">
    <citation type="submission" date="2021-02" db="EMBL/GenBank/DDBJ databases">
        <authorList>
            <person name="Nowell W R."/>
        </authorList>
    </citation>
    <scope>NUCLEOTIDE SEQUENCE</scope>
</reference>
<evidence type="ECO:0000313" key="2">
    <source>
        <dbReference type="EMBL" id="CAF4229412.1"/>
    </source>
</evidence>
<organism evidence="2 3">
    <name type="scientific">Rotaria sordida</name>
    <dbReference type="NCBI Taxonomy" id="392033"/>
    <lineage>
        <taxon>Eukaryota</taxon>
        <taxon>Metazoa</taxon>
        <taxon>Spiralia</taxon>
        <taxon>Gnathifera</taxon>
        <taxon>Rotifera</taxon>
        <taxon>Eurotatoria</taxon>
        <taxon>Bdelloidea</taxon>
        <taxon>Philodinida</taxon>
        <taxon>Philodinidae</taxon>
        <taxon>Rotaria</taxon>
    </lineage>
</organism>
<feature type="domain" description="Integrase catalytic" evidence="1">
    <location>
        <begin position="1"/>
        <end position="130"/>
    </location>
</feature>
<dbReference type="PROSITE" id="PS50994">
    <property type="entry name" value="INTEGRASE"/>
    <property type="match status" value="1"/>
</dbReference>
<proteinExistence type="predicted"/>
<dbReference type="InterPro" id="IPR050951">
    <property type="entry name" value="Retrovirus_Pol_polyprotein"/>
</dbReference>
<dbReference type="EMBL" id="CAJOAX010027028">
    <property type="protein sequence ID" value="CAF4229412.1"/>
    <property type="molecule type" value="Genomic_DNA"/>
</dbReference>
<dbReference type="Proteomes" id="UP000663823">
    <property type="component" value="Unassembled WGS sequence"/>
</dbReference>
<feature type="non-terminal residue" evidence="2">
    <location>
        <position position="1"/>
    </location>
</feature>
<dbReference type="PANTHER" id="PTHR37984">
    <property type="entry name" value="PROTEIN CBG26694"/>
    <property type="match status" value="1"/>
</dbReference>
<dbReference type="InterPro" id="IPR012337">
    <property type="entry name" value="RNaseH-like_sf"/>
</dbReference>
<dbReference type="AlphaFoldDB" id="A0A820D7N4"/>
<dbReference type="SUPFAM" id="SSF53098">
    <property type="entry name" value="Ribonuclease H-like"/>
    <property type="match status" value="1"/>
</dbReference>
<gene>
    <name evidence="2" type="ORF">OTI717_LOCUS39680</name>
</gene>
<dbReference type="InterPro" id="IPR036397">
    <property type="entry name" value="RNaseH_sf"/>
</dbReference>
<dbReference type="PANTHER" id="PTHR37984:SF15">
    <property type="entry name" value="INTEGRASE CATALYTIC DOMAIN-CONTAINING PROTEIN"/>
    <property type="match status" value="1"/>
</dbReference>
<accession>A0A820D7N4</accession>